<keyword evidence="2" id="KW-1185">Reference proteome</keyword>
<dbReference type="GeneID" id="29064193"/>
<dbReference type="Proteomes" id="UP000207642">
    <property type="component" value="Segment"/>
</dbReference>
<name>A0A1B0Y3N2_9CAUD</name>
<dbReference type="RefSeq" id="YP_009282380.1">
    <property type="nucleotide sequence ID" value="NC_031036.1"/>
</dbReference>
<dbReference type="KEGG" id="vg:29064193"/>
<reference evidence="1 2" key="1">
    <citation type="submission" date="2016-02" db="EMBL/GenBank/DDBJ databases">
        <authorList>
            <person name="Wen L."/>
            <person name="He K."/>
            <person name="Yang H."/>
        </authorList>
    </citation>
    <scope>NUCLEOTIDE SEQUENCE [LARGE SCALE GENOMIC DNA]</scope>
</reference>
<dbReference type="EMBL" id="KU848187">
    <property type="protein sequence ID" value="ANJ65498.1"/>
    <property type="molecule type" value="Genomic_DNA"/>
</dbReference>
<accession>A0A1B0Y3N2</accession>
<protein>
    <submittedName>
        <fullName evidence="1">Uncharacterized protein</fullName>
    </submittedName>
</protein>
<evidence type="ECO:0000313" key="1">
    <source>
        <dbReference type="EMBL" id="ANJ65498.1"/>
    </source>
</evidence>
<gene>
    <name evidence="1" type="ORF">PLE2_39</name>
</gene>
<sequence>MSNRQPYQTHETASDKLIIQKQTRNKYFTMLNVTPETKEQIRQVSTETGVPMADVTTALVKFGIDHLVIINESPDD</sequence>
<organism evidence="1 2">
    <name type="scientific">Lactobacillus phage PLE2</name>
    <dbReference type="NCBI Taxonomy" id="1815511"/>
    <lineage>
        <taxon>Viruses</taxon>
        <taxon>Duplodnaviria</taxon>
        <taxon>Heunggongvirae</taxon>
        <taxon>Uroviricota</taxon>
        <taxon>Caudoviricetes</taxon>
        <taxon>Pleeduovirus</taxon>
        <taxon>Pleeduovirus PLE2</taxon>
    </lineage>
</organism>
<evidence type="ECO:0000313" key="2">
    <source>
        <dbReference type="Proteomes" id="UP000207642"/>
    </source>
</evidence>
<proteinExistence type="predicted"/>